<feature type="transmembrane region" description="Helical" evidence="1">
    <location>
        <begin position="353"/>
        <end position="374"/>
    </location>
</feature>
<sequence length="572" mass="61062">MRRGTSGPGASEPAPSQWHRGMTLLAVISMFIGTRSLWTKAIVIHPVLGGVISLCYAAILILGISALVVRRRKALVRADLAVLLVALTLTTCRYILDHGNGDESVLAAQATHELLHGHLVYGQSWPWIFQQMHVGTTHTMAGGTDYSFGYPPLAILLTAPVYAVIGTNAVTLVTTTALLIGTVALWALLPTPWRSAATMVCLGFQMLPSYAGLGYPAIISLVLLIPVVVRWTGVGSGGRLSRPDILRAVCLGAACAAQQLPWFLAPFLVAGIYAVRRGELPARAALVILARFTGIAVLTWFAINAYFIVQSPRDWLSGILLPLTQHAVLHGQGLMGISYYFTEGSSRLDFYSYGSTLLAIGLLAVFVVFVRRLGPAATVLPWCAFYLATRSQDGYYLMMTPLWLAAAATVPSSVFASAWQPRLPFPRRRTVNATLATAMLAPAAVCSAVAAASSPPLHLTIERVQTNAQGITSVTLEAANTTGTTLTPNFAVSNGVGATGYWIIRTGPTVLGPHHSAHYDLTPNSRVFKLPKSHAHLRIRLRVFTDAPMTVSSADLPLPKTGAKTAAKTGLG</sequence>
<keyword evidence="1" id="KW-0472">Membrane</keyword>
<organism evidence="2 3">
    <name type="scientific">Actinacidiphila oryziradicis</name>
    <dbReference type="NCBI Taxonomy" id="2571141"/>
    <lineage>
        <taxon>Bacteria</taxon>
        <taxon>Bacillati</taxon>
        <taxon>Actinomycetota</taxon>
        <taxon>Actinomycetes</taxon>
        <taxon>Kitasatosporales</taxon>
        <taxon>Streptomycetaceae</taxon>
        <taxon>Actinacidiphila</taxon>
    </lineage>
</organism>
<accession>A0A4U0SVC0</accession>
<feature type="transmembrane region" description="Helical" evidence="1">
    <location>
        <begin position="210"/>
        <end position="233"/>
    </location>
</feature>
<evidence type="ECO:0000313" key="3">
    <source>
        <dbReference type="Proteomes" id="UP000305778"/>
    </source>
</evidence>
<dbReference type="Proteomes" id="UP000305778">
    <property type="component" value="Unassembled WGS sequence"/>
</dbReference>
<feature type="transmembrane region" description="Helical" evidence="1">
    <location>
        <begin position="286"/>
        <end position="309"/>
    </location>
</feature>
<feature type="transmembrane region" description="Helical" evidence="1">
    <location>
        <begin position="21"/>
        <end position="38"/>
    </location>
</feature>
<evidence type="ECO:0008006" key="4">
    <source>
        <dbReference type="Google" id="ProtNLM"/>
    </source>
</evidence>
<dbReference type="AlphaFoldDB" id="A0A4U0SVC0"/>
<feature type="transmembrane region" description="Helical" evidence="1">
    <location>
        <begin position="245"/>
        <end position="274"/>
    </location>
</feature>
<evidence type="ECO:0000313" key="2">
    <source>
        <dbReference type="EMBL" id="TKA13528.1"/>
    </source>
</evidence>
<comment type="caution">
    <text evidence="2">The sequence shown here is derived from an EMBL/GenBank/DDBJ whole genome shotgun (WGS) entry which is preliminary data.</text>
</comment>
<proteinExistence type="predicted"/>
<reference evidence="2 3" key="1">
    <citation type="submission" date="2019-04" db="EMBL/GenBank/DDBJ databases">
        <title>Streptomyces oryziradicis sp. nov., a novel actinomycete isolated from rhizosphere soil of rice (Oryza sativa L.).</title>
        <authorList>
            <person name="Li C."/>
        </authorList>
    </citation>
    <scope>NUCLEOTIDE SEQUENCE [LARGE SCALE GENOMIC DNA]</scope>
    <source>
        <strain evidence="2 3">NEAU-C40</strain>
    </source>
</reference>
<feature type="transmembrane region" description="Helical" evidence="1">
    <location>
        <begin position="394"/>
        <end position="419"/>
    </location>
</feature>
<keyword evidence="1" id="KW-0812">Transmembrane</keyword>
<evidence type="ECO:0000256" key="1">
    <source>
        <dbReference type="SAM" id="Phobius"/>
    </source>
</evidence>
<dbReference type="EMBL" id="SUMC01000001">
    <property type="protein sequence ID" value="TKA13528.1"/>
    <property type="molecule type" value="Genomic_DNA"/>
</dbReference>
<gene>
    <name evidence="2" type="ORF">FCI23_00355</name>
</gene>
<protein>
    <recommendedName>
        <fullName evidence="4">DUF2029 domain-containing protein</fullName>
    </recommendedName>
</protein>
<feature type="transmembrane region" description="Helical" evidence="1">
    <location>
        <begin position="44"/>
        <end position="68"/>
    </location>
</feature>
<name>A0A4U0SVC0_9ACTN</name>
<feature type="transmembrane region" description="Helical" evidence="1">
    <location>
        <begin position="315"/>
        <end position="341"/>
    </location>
</feature>
<feature type="transmembrane region" description="Helical" evidence="1">
    <location>
        <begin position="431"/>
        <end position="452"/>
    </location>
</feature>
<feature type="transmembrane region" description="Helical" evidence="1">
    <location>
        <begin position="161"/>
        <end position="189"/>
    </location>
</feature>
<keyword evidence="3" id="KW-1185">Reference proteome</keyword>
<keyword evidence="1" id="KW-1133">Transmembrane helix</keyword>
<dbReference type="OrthoDB" id="3277249at2"/>